<dbReference type="EMBL" id="BTSX01000002">
    <property type="protein sequence ID" value="GMS86803.1"/>
    <property type="molecule type" value="Genomic_DNA"/>
</dbReference>
<feature type="compositionally biased region" description="Low complexity" evidence="1">
    <location>
        <begin position="36"/>
        <end position="54"/>
    </location>
</feature>
<organism evidence="2 3">
    <name type="scientific">Pristionchus entomophagus</name>
    <dbReference type="NCBI Taxonomy" id="358040"/>
    <lineage>
        <taxon>Eukaryota</taxon>
        <taxon>Metazoa</taxon>
        <taxon>Ecdysozoa</taxon>
        <taxon>Nematoda</taxon>
        <taxon>Chromadorea</taxon>
        <taxon>Rhabditida</taxon>
        <taxon>Rhabditina</taxon>
        <taxon>Diplogasteromorpha</taxon>
        <taxon>Diplogasteroidea</taxon>
        <taxon>Neodiplogasteridae</taxon>
        <taxon>Pristionchus</taxon>
    </lineage>
</organism>
<feature type="region of interest" description="Disordered" evidence="1">
    <location>
        <begin position="27"/>
        <end position="64"/>
    </location>
</feature>
<evidence type="ECO:0000256" key="1">
    <source>
        <dbReference type="SAM" id="MobiDB-lite"/>
    </source>
</evidence>
<proteinExistence type="predicted"/>
<feature type="non-terminal residue" evidence="2">
    <location>
        <position position="64"/>
    </location>
</feature>
<feature type="non-terminal residue" evidence="2">
    <location>
        <position position="1"/>
    </location>
</feature>
<evidence type="ECO:0000313" key="2">
    <source>
        <dbReference type="EMBL" id="GMS86803.1"/>
    </source>
</evidence>
<keyword evidence="3" id="KW-1185">Reference proteome</keyword>
<dbReference type="AlphaFoldDB" id="A0AAV5T1T9"/>
<comment type="caution">
    <text evidence="2">The sequence shown here is derived from an EMBL/GenBank/DDBJ whole genome shotgun (WGS) entry which is preliminary data.</text>
</comment>
<reference evidence="2" key="1">
    <citation type="submission" date="2023-10" db="EMBL/GenBank/DDBJ databases">
        <title>Genome assembly of Pristionchus species.</title>
        <authorList>
            <person name="Yoshida K."/>
            <person name="Sommer R.J."/>
        </authorList>
    </citation>
    <scope>NUCLEOTIDE SEQUENCE</scope>
    <source>
        <strain evidence="2">RS0144</strain>
    </source>
</reference>
<gene>
    <name evidence="2" type="ORF">PENTCL1PPCAC_8979</name>
</gene>
<protein>
    <submittedName>
        <fullName evidence="2">Uncharacterized protein</fullName>
    </submittedName>
</protein>
<name>A0AAV5T1T9_9BILA</name>
<dbReference type="Proteomes" id="UP001432027">
    <property type="component" value="Unassembled WGS sequence"/>
</dbReference>
<accession>A0AAV5T1T9</accession>
<sequence>ATTATVRSPESKKDDAFDDFSQANEQRIAPVGKQQSLSSSYGGSNGLRLPPILGLRRRTTSEGR</sequence>
<evidence type="ECO:0000313" key="3">
    <source>
        <dbReference type="Proteomes" id="UP001432027"/>
    </source>
</evidence>